<feature type="compositionally biased region" description="Acidic residues" evidence="1">
    <location>
        <begin position="140"/>
        <end position="152"/>
    </location>
</feature>
<proteinExistence type="predicted"/>
<sequence>MNSCQIKLNIETGNSKFNTKSKNPVPIDRIVSILLDSDQPENGLKFLKDQIIKISNDESKKDEVNKLKASYETLVKFSFLAQDEDQFTKETALKSRDQVQNLYSLRSKTISFKSNPFKNKLKQNINEESNENKLNRETVLEEEEELDSNSYS</sequence>
<name>A0A814QED8_9BILA</name>
<gene>
    <name evidence="2" type="ORF">OXX778_LOCUS21970</name>
</gene>
<dbReference type="OrthoDB" id="10433349at2759"/>
<organism evidence="2 3">
    <name type="scientific">Brachionus calyciflorus</name>
    <dbReference type="NCBI Taxonomy" id="104777"/>
    <lineage>
        <taxon>Eukaryota</taxon>
        <taxon>Metazoa</taxon>
        <taxon>Spiralia</taxon>
        <taxon>Gnathifera</taxon>
        <taxon>Rotifera</taxon>
        <taxon>Eurotatoria</taxon>
        <taxon>Monogononta</taxon>
        <taxon>Pseudotrocha</taxon>
        <taxon>Ploima</taxon>
        <taxon>Brachionidae</taxon>
        <taxon>Brachionus</taxon>
    </lineage>
</organism>
<comment type="caution">
    <text evidence="2">The sequence shown here is derived from an EMBL/GenBank/DDBJ whole genome shotgun (WGS) entry which is preliminary data.</text>
</comment>
<keyword evidence="3" id="KW-1185">Reference proteome</keyword>
<feature type="region of interest" description="Disordered" evidence="1">
    <location>
        <begin position="121"/>
        <end position="152"/>
    </location>
</feature>
<evidence type="ECO:0000256" key="1">
    <source>
        <dbReference type="SAM" id="MobiDB-lite"/>
    </source>
</evidence>
<accession>A0A814QED8</accession>
<reference evidence="2" key="1">
    <citation type="submission" date="2021-02" db="EMBL/GenBank/DDBJ databases">
        <authorList>
            <person name="Nowell W R."/>
        </authorList>
    </citation>
    <scope>NUCLEOTIDE SEQUENCE</scope>
    <source>
        <strain evidence="2">Ploen Becks lab</strain>
    </source>
</reference>
<evidence type="ECO:0000313" key="2">
    <source>
        <dbReference type="EMBL" id="CAF1119195.1"/>
    </source>
</evidence>
<dbReference type="Proteomes" id="UP000663879">
    <property type="component" value="Unassembled WGS sequence"/>
</dbReference>
<dbReference type="EMBL" id="CAJNOC010008681">
    <property type="protein sequence ID" value="CAF1119195.1"/>
    <property type="molecule type" value="Genomic_DNA"/>
</dbReference>
<dbReference type="AlphaFoldDB" id="A0A814QED8"/>
<evidence type="ECO:0000313" key="3">
    <source>
        <dbReference type="Proteomes" id="UP000663879"/>
    </source>
</evidence>
<feature type="compositionally biased region" description="Basic and acidic residues" evidence="1">
    <location>
        <begin position="130"/>
        <end position="139"/>
    </location>
</feature>
<protein>
    <submittedName>
        <fullName evidence="2">Uncharacterized protein</fullName>
    </submittedName>
</protein>